<sequence length="77" mass="8676">MTKSSSLSVPRQHRAQLGPARKVPKGKPQIHQQPYNKPRGADRLKSLKTTYHATSCFERSDFSIPWVLSLTTTGLEQ</sequence>
<keyword evidence="3" id="KW-1185">Reference proteome</keyword>
<reference evidence="2" key="1">
    <citation type="submission" date="2025-08" db="UniProtKB">
        <authorList>
            <consortium name="Ensembl"/>
        </authorList>
    </citation>
    <scope>IDENTIFICATION</scope>
</reference>
<evidence type="ECO:0000313" key="3">
    <source>
        <dbReference type="Proteomes" id="UP000694428"/>
    </source>
</evidence>
<proteinExistence type="predicted"/>
<name>A0A8C9GA60_PAVCR</name>
<reference evidence="2" key="2">
    <citation type="submission" date="2025-09" db="UniProtKB">
        <authorList>
            <consortium name="Ensembl"/>
        </authorList>
    </citation>
    <scope>IDENTIFICATION</scope>
</reference>
<feature type="region of interest" description="Disordered" evidence="1">
    <location>
        <begin position="1"/>
        <end position="43"/>
    </location>
</feature>
<dbReference type="Ensembl" id="ENSPSTT00000026982.1">
    <property type="protein sequence ID" value="ENSPSTP00000025655.1"/>
    <property type="gene ID" value="ENSPSTG00000018873.1"/>
</dbReference>
<evidence type="ECO:0000313" key="2">
    <source>
        <dbReference type="Ensembl" id="ENSPSTP00000025655.1"/>
    </source>
</evidence>
<dbReference type="Proteomes" id="UP000694428">
    <property type="component" value="Unplaced"/>
</dbReference>
<organism evidence="2 3">
    <name type="scientific">Pavo cristatus</name>
    <name type="common">Indian peafowl</name>
    <name type="synonym">Blue peafowl</name>
    <dbReference type="NCBI Taxonomy" id="9049"/>
    <lineage>
        <taxon>Eukaryota</taxon>
        <taxon>Metazoa</taxon>
        <taxon>Chordata</taxon>
        <taxon>Craniata</taxon>
        <taxon>Vertebrata</taxon>
        <taxon>Euteleostomi</taxon>
        <taxon>Archelosauria</taxon>
        <taxon>Archosauria</taxon>
        <taxon>Dinosauria</taxon>
        <taxon>Saurischia</taxon>
        <taxon>Theropoda</taxon>
        <taxon>Coelurosauria</taxon>
        <taxon>Aves</taxon>
        <taxon>Neognathae</taxon>
        <taxon>Galloanserae</taxon>
        <taxon>Galliformes</taxon>
        <taxon>Phasianidae</taxon>
        <taxon>Phasianinae</taxon>
        <taxon>Pavo</taxon>
    </lineage>
</organism>
<protein>
    <submittedName>
        <fullName evidence="2">Uncharacterized protein</fullName>
    </submittedName>
</protein>
<dbReference type="AlphaFoldDB" id="A0A8C9GA60"/>
<accession>A0A8C9GA60</accession>
<evidence type="ECO:0000256" key="1">
    <source>
        <dbReference type="SAM" id="MobiDB-lite"/>
    </source>
</evidence>